<dbReference type="EMBL" id="WMIB01000028">
    <property type="protein sequence ID" value="MTH55406.1"/>
    <property type="molecule type" value="Genomic_DNA"/>
</dbReference>
<gene>
    <name evidence="2" type="ORF">GKZ89_18600</name>
</gene>
<sequence length="113" mass="12956">MGPKFKLFHNDEHLKEAIDKIRNDGVRDEDIYILSHDNDHVRRSRKETDANKVGVKVTGVGTATKNIFRSKDDKLVVKMQKIGFDTKKAEQLEEELDKGKTLLIVTNTDEVTF</sequence>
<keyword evidence="3" id="KW-1185">Reference proteome</keyword>
<evidence type="ECO:0000313" key="3">
    <source>
        <dbReference type="Proteomes" id="UP000434639"/>
    </source>
</evidence>
<accession>A0A7X2S908</accession>
<dbReference type="Proteomes" id="UP000434639">
    <property type="component" value="Unassembled WGS sequence"/>
</dbReference>
<proteinExistence type="predicted"/>
<dbReference type="OrthoDB" id="2353304at2"/>
<evidence type="ECO:0000313" key="2">
    <source>
        <dbReference type="EMBL" id="MTH55406.1"/>
    </source>
</evidence>
<protein>
    <submittedName>
        <fullName evidence="2">General stress protein</fullName>
    </submittedName>
</protein>
<dbReference type="Pfam" id="PF11181">
    <property type="entry name" value="YflT"/>
    <property type="match status" value="1"/>
</dbReference>
<reference evidence="2 3" key="1">
    <citation type="journal article" date="2017" name="Int. J. Syst. Evol. Microbiol.">
        <title>Bacillus mangrovi sp. nov., isolated from a sediment sample from a mangrove forest.</title>
        <authorList>
            <person name="Gupta V."/>
            <person name="Singh P.K."/>
            <person name="Korpole S."/>
            <person name="Tanuku N.R.S."/>
            <person name="Pinnaka A.K."/>
        </authorList>
    </citation>
    <scope>NUCLEOTIDE SEQUENCE [LARGE SCALE GENOMIC DNA]</scope>
    <source>
        <strain evidence="2 3">KCTC 33872</strain>
    </source>
</reference>
<dbReference type="AlphaFoldDB" id="A0A7X2S908"/>
<name>A0A7X2S908_9BACI</name>
<feature type="domain" description="General stress protein 17M-like" evidence="1">
    <location>
        <begin position="5"/>
        <end position="99"/>
    </location>
</feature>
<organism evidence="2 3">
    <name type="scientific">Metabacillus mangrovi</name>
    <dbReference type="NCBI Taxonomy" id="1491830"/>
    <lineage>
        <taxon>Bacteria</taxon>
        <taxon>Bacillati</taxon>
        <taxon>Bacillota</taxon>
        <taxon>Bacilli</taxon>
        <taxon>Bacillales</taxon>
        <taxon>Bacillaceae</taxon>
        <taxon>Metabacillus</taxon>
    </lineage>
</organism>
<evidence type="ECO:0000259" key="1">
    <source>
        <dbReference type="Pfam" id="PF11181"/>
    </source>
</evidence>
<comment type="caution">
    <text evidence="2">The sequence shown here is derived from an EMBL/GenBank/DDBJ whole genome shotgun (WGS) entry which is preliminary data.</text>
</comment>
<dbReference type="RefSeq" id="WP_155113902.1">
    <property type="nucleotide sequence ID" value="NZ_WMIB01000028.1"/>
</dbReference>
<dbReference type="InterPro" id="IPR025889">
    <property type="entry name" value="GSP17M-like_dom"/>
</dbReference>